<dbReference type="InterPro" id="IPR014284">
    <property type="entry name" value="RNA_pol_sigma-70_dom"/>
</dbReference>
<dbReference type="GO" id="GO:0006352">
    <property type="term" value="P:DNA-templated transcription initiation"/>
    <property type="evidence" value="ECO:0007669"/>
    <property type="project" value="InterPro"/>
</dbReference>
<name>A0A7Y2M346_9MICO</name>
<dbReference type="PANTHER" id="PTHR43133:SF8">
    <property type="entry name" value="RNA POLYMERASE SIGMA FACTOR HI_1459-RELATED"/>
    <property type="match status" value="1"/>
</dbReference>
<dbReference type="NCBIfam" id="TIGR02937">
    <property type="entry name" value="sigma70-ECF"/>
    <property type="match status" value="1"/>
</dbReference>
<dbReference type="SUPFAM" id="SSF88946">
    <property type="entry name" value="Sigma2 domain of RNA polymerase sigma factors"/>
    <property type="match status" value="1"/>
</dbReference>
<dbReference type="Gene3D" id="1.10.10.10">
    <property type="entry name" value="Winged helix-like DNA-binding domain superfamily/Winged helix DNA-binding domain"/>
    <property type="match status" value="1"/>
</dbReference>
<gene>
    <name evidence="8" type="ORF">HLA99_13685</name>
</gene>
<feature type="domain" description="RNA polymerase sigma-70 region 2" evidence="6">
    <location>
        <begin position="29"/>
        <end position="97"/>
    </location>
</feature>
<dbReference type="InterPro" id="IPR036388">
    <property type="entry name" value="WH-like_DNA-bd_sf"/>
</dbReference>
<dbReference type="GO" id="GO:0016987">
    <property type="term" value="F:sigma factor activity"/>
    <property type="evidence" value="ECO:0007669"/>
    <property type="project" value="UniProtKB-KW"/>
</dbReference>
<evidence type="ECO:0000313" key="9">
    <source>
        <dbReference type="Proteomes" id="UP000543598"/>
    </source>
</evidence>
<feature type="domain" description="RNA polymerase sigma factor 70 region 4 type 2" evidence="7">
    <location>
        <begin position="129"/>
        <end position="181"/>
    </location>
</feature>
<evidence type="ECO:0000256" key="3">
    <source>
        <dbReference type="ARBA" id="ARBA00023082"/>
    </source>
</evidence>
<organism evidence="8 9">
    <name type="scientific">Microbacterium ulmi</name>
    <dbReference type="NCBI Taxonomy" id="179095"/>
    <lineage>
        <taxon>Bacteria</taxon>
        <taxon>Bacillati</taxon>
        <taxon>Actinomycetota</taxon>
        <taxon>Actinomycetes</taxon>
        <taxon>Micrococcales</taxon>
        <taxon>Microbacteriaceae</taxon>
        <taxon>Microbacterium</taxon>
    </lineage>
</organism>
<dbReference type="Pfam" id="PF04542">
    <property type="entry name" value="Sigma70_r2"/>
    <property type="match status" value="1"/>
</dbReference>
<dbReference type="GO" id="GO:0003677">
    <property type="term" value="F:DNA binding"/>
    <property type="evidence" value="ECO:0007669"/>
    <property type="project" value="UniProtKB-KW"/>
</dbReference>
<evidence type="ECO:0000256" key="2">
    <source>
        <dbReference type="ARBA" id="ARBA00023015"/>
    </source>
</evidence>
<dbReference type="InterPro" id="IPR039425">
    <property type="entry name" value="RNA_pol_sigma-70-like"/>
</dbReference>
<dbReference type="CDD" id="cd06171">
    <property type="entry name" value="Sigma70_r4"/>
    <property type="match status" value="1"/>
</dbReference>
<comment type="caution">
    <text evidence="8">The sequence shown here is derived from an EMBL/GenBank/DDBJ whole genome shotgun (WGS) entry which is preliminary data.</text>
</comment>
<evidence type="ECO:0000259" key="6">
    <source>
        <dbReference type="Pfam" id="PF04542"/>
    </source>
</evidence>
<dbReference type="AlphaFoldDB" id="A0A7Y2M346"/>
<dbReference type="PANTHER" id="PTHR43133">
    <property type="entry name" value="RNA POLYMERASE ECF-TYPE SIGMA FACTO"/>
    <property type="match status" value="1"/>
</dbReference>
<dbReference type="Pfam" id="PF08281">
    <property type="entry name" value="Sigma70_r4_2"/>
    <property type="match status" value="1"/>
</dbReference>
<dbReference type="InterPro" id="IPR007627">
    <property type="entry name" value="RNA_pol_sigma70_r2"/>
</dbReference>
<sequence length="197" mass="22071">MHEPHPHPIPDSDLLFRVVHGDESALRQLIARHERRLYAAALRMTQTSWDAEEVVGAAFLELWRRREHVRIVDQSVLPWLLTVVAYAAKNKLRGQRRYKRLLNHIPSADAFPDHADEVARVVDGKAITQAVRKALAEASAQDASVIVLCIVEEMSIRDAAAVLGIPEGTVKSRLSRAKAKLRDRLGPHQHLIAEVSS</sequence>
<keyword evidence="4" id="KW-0238">DNA-binding</keyword>
<dbReference type="EMBL" id="JABEMB010000026">
    <property type="protein sequence ID" value="NNH04899.1"/>
    <property type="molecule type" value="Genomic_DNA"/>
</dbReference>
<evidence type="ECO:0000256" key="5">
    <source>
        <dbReference type="ARBA" id="ARBA00023163"/>
    </source>
</evidence>
<dbReference type="InterPro" id="IPR013249">
    <property type="entry name" value="RNA_pol_sigma70_r4_t2"/>
</dbReference>
<dbReference type="RefSeq" id="WP_167037007.1">
    <property type="nucleotide sequence ID" value="NZ_BAAANA010000001.1"/>
</dbReference>
<evidence type="ECO:0000256" key="4">
    <source>
        <dbReference type="ARBA" id="ARBA00023125"/>
    </source>
</evidence>
<keyword evidence="3" id="KW-0731">Sigma factor</keyword>
<keyword evidence="9" id="KW-1185">Reference proteome</keyword>
<reference evidence="8 9" key="1">
    <citation type="submission" date="2020-05" db="EMBL/GenBank/DDBJ databases">
        <title>MicrobeNet Type strains.</title>
        <authorList>
            <person name="Nicholson A.C."/>
        </authorList>
    </citation>
    <scope>NUCLEOTIDE SEQUENCE [LARGE SCALE GENOMIC DNA]</scope>
    <source>
        <strain evidence="8 9">JCM 14282</strain>
    </source>
</reference>
<evidence type="ECO:0000256" key="1">
    <source>
        <dbReference type="ARBA" id="ARBA00010641"/>
    </source>
</evidence>
<accession>A0A7Y2M346</accession>
<dbReference type="SUPFAM" id="SSF88659">
    <property type="entry name" value="Sigma3 and sigma4 domains of RNA polymerase sigma factors"/>
    <property type="match status" value="1"/>
</dbReference>
<dbReference type="Gene3D" id="1.10.1740.10">
    <property type="match status" value="1"/>
</dbReference>
<evidence type="ECO:0000313" key="8">
    <source>
        <dbReference type="EMBL" id="NNH04899.1"/>
    </source>
</evidence>
<proteinExistence type="inferred from homology"/>
<dbReference type="Proteomes" id="UP000543598">
    <property type="component" value="Unassembled WGS sequence"/>
</dbReference>
<protein>
    <submittedName>
        <fullName evidence="8">RNA polymerase sigma factor</fullName>
    </submittedName>
</protein>
<comment type="similarity">
    <text evidence="1">Belongs to the sigma-70 factor family. ECF subfamily.</text>
</comment>
<dbReference type="InterPro" id="IPR013324">
    <property type="entry name" value="RNA_pol_sigma_r3/r4-like"/>
</dbReference>
<keyword evidence="5" id="KW-0804">Transcription</keyword>
<evidence type="ECO:0000259" key="7">
    <source>
        <dbReference type="Pfam" id="PF08281"/>
    </source>
</evidence>
<dbReference type="InterPro" id="IPR013325">
    <property type="entry name" value="RNA_pol_sigma_r2"/>
</dbReference>
<keyword evidence="2" id="KW-0805">Transcription regulation</keyword>